<dbReference type="RefSeq" id="WP_226575216.1">
    <property type="nucleotide sequence ID" value="NZ_BLAY01000008.1"/>
</dbReference>
<dbReference type="SUPFAM" id="SSF88723">
    <property type="entry name" value="PIN domain-like"/>
    <property type="match status" value="1"/>
</dbReference>
<protein>
    <recommendedName>
        <fullName evidence="1">PIN domain-containing protein</fullName>
    </recommendedName>
</protein>
<reference evidence="2" key="1">
    <citation type="submission" date="2019-10" db="EMBL/GenBank/DDBJ databases">
        <title>Draft genome sequece of Microseira wollei NIES-4236.</title>
        <authorList>
            <person name="Yamaguchi H."/>
            <person name="Suzuki S."/>
            <person name="Kawachi M."/>
        </authorList>
    </citation>
    <scope>NUCLEOTIDE SEQUENCE</scope>
    <source>
        <strain evidence="2">NIES-4236</strain>
    </source>
</reference>
<gene>
    <name evidence="2" type="ORF">MiSe_08420</name>
</gene>
<dbReference type="EMBL" id="BLAY01000008">
    <property type="protein sequence ID" value="GET36094.1"/>
    <property type="molecule type" value="Genomic_DNA"/>
</dbReference>
<comment type="caution">
    <text evidence="2">The sequence shown here is derived from an EMBL/GenBank/DDBJ whole genome shotgun (WGS) entry which is preliminary data.</text>
</comment>
<evidence type="ECO:0000259" key="1">
    <source>
        <dbReference type="Pfam" id="PF01850"/>
    </source>
</evidence>
<proteinExistence type="predicted"/>
<name>A0AAV3X232_9CYAN</name>
<dbReference type="Pfam" id="PF01850">
    <property type="entry name" value="PIN"/>
    <property type="match status" value="1"/>
</dbReference>
<dbReference type="InterPro" id="IPR029060">
    <property type="entry name" value="PIN-like_dom_sf"/>
</dbReference>
<evidence type="ECO:0000313" key="3">
    <source>
        <dbReference type="Proteomes" id="UP001050975"/>
    </source>
</evidence>
<dbReference type="InterPro" id="IPR002716">
    <property type="entry name" value="PIN_dom"/>
</dbReference>
<dbReference type="Proteomes" id="UP001050975">
    <property type="component" value="Unassembled WGS sequence"/>
</dbReference>
<feature type="domain" description="PIN" evidence="1">
    <location>
        <begin position="3"/>
        <end position="134"/>
    </location>
</feature>
<evidence type="ECO:0000313" key="2">
    <source>
        <dbReference type="EMBL" id="GET36094.1"/>
    </source>
</evidence>
<dbReference type="AlphaFoldDB" id="A0AAV3X232"/>
<sequence length="148" mass="16899">MSYLVDSNVLLRLVYRFDPMHGDAENAYTMLREQNQVLCVVPQNLIEFWAVATRPTSANGLGLTIEEVAHESSLLKSLFTLKSDTPEIYTTWEQLVIKYQVRGKQVHDTRLVAAMVVHQISHLLTFNTDDFKRFTEITTVDPRLISGS</sequence>
<dbReference type="Gene3D" id="3.40.50.1010">
    <property type="entry name" value="5'-nuclease"/>
    <property type="match status" value="1"/>
</dbReference>
<organism evidence="2 3">
    <name type="scientific">Microseira wollei NIES-4236</name>
    <dbReference type="NCBI Taxonomy" id="2530354"/>
    <lineage>
        <taxon>Bacteria</taxon>
        <taxon>Bacillati</taxon>
        <taxon>Cyanobacteriota</taxon>
        <taxon>Cyanophyceae</taxon>
        <taxon>Oscillatoriophycideae</taxon>
        <taxon>Aerosakkonematales</taxon>
        <taxon>Aerosakkonemataceae</taxon>
        <taxon>Microseira</taxon>
    </lineage>
</organism>
<keyword evidence="3" id="KW-1185">Reference proteome</keyword>
<accession>A0AAV3X232</accession>